<dbReference type="PANTHER" id="PTHR10285">
    <property type="entry name" value="URIDINE KINASE"/>
    <property type="match status" value="1"/>
</dbReference>
<dbReference type="SUPFAM" id="SSF55186">
    <property type="entry name" value="ThrRS/AlaRS common domain"/>
    <property type="match status" value="1"/>
</dbReference>
<dbReference type="Pfam" id="PF00485">
    <property type="entry name" value="PRK"/>
    <property type="match status" value="1"/>
</dbReference>
<dbReference type="InterPro" id="IPR027417">
    <property type="entry name" value="P-loop_NTPase"/>
</dbReference>
<gene>
    <name evidence="2" type="ORF">HMPREF0661_12155</name>
</gene>
<evidence type="ECO:0000313" key="3">
    <source>
        <dbReference type="Proteomes" id="UP000029578"/>
    </source>
</evidence>
<dbReference type="SUPFAM" id="SSF52540">
    <property type="entry name" value="P-loop containing nucleoside triphosphate hydrolases"/>
    <property type="match status" value="1"/>
</dbReference>
<dbReference type="GO" id="GO:0016301">
    <property type="term" value="F:kinase activity"/>
    <property type="evidence" value="ECO:0007669"/>
    <property type="project" value="InterPro"/>
</dbReference>
<dbReference type="Proteomes" id="UP000029578">
    <property type="component" value="Unassembled WGS sequence"/>
</dbReference>
<dbReference type="EMBL" id="JRNS01000544">
    <property type="protein sequence ID" value="KGF43469.1"/>
    <property type="molecule type" value="Genomic_DNA"/>
</dbReference>
<dbReference type="Gene3D" id="3.30.980.10">
    <property type="entry name" value="Threonyl-trna Synthetase, Chain A, domain 2"/>
    <property type="match status" value="1"/>
</dbReference>
<accession>A0A096CDZ2</accession>
<dbReference type="CDD" id="cd02028">
    <property type="entry name" value="UMPK_like"/>
    <property type="match status" value="1"/>
</dbReference>
<comment type="caution">
    <text evidence="2">The sequence shown here is derived from an EMBL/GenBank/DDBJ whole genome shotgun (WGS) entry which is preliminary data.</text>
</comment>
<feature type="domain" description="Phosphoribulokinase/uridine kinase" evidence="1">
    <location>
        <begin position="293"/>
        <end position="489"/>
    </location>
</feature>
<evidence type="ECO:0000259" key="1">
    <source>
        <dbReference type="Pfam" id="PF00485"/>
    </source>
</evidence>
<dbReference type="InterPro" id="IPR018163">
    <property type="entry name" value="Thr/Ala-tRNA-synth_IIc_edit"/>
</dbReference>
<sequence>MIMRQVLHIRCKNNKKTQEVPIGSTLSDIYKEINLQMPFGPVSAKVNNKVEGLHYRVYHNKDVEFLDLLTPSGIRTYTRSLFFVLCKAVHDLYPTSEVIIDIPVSNGYYCNLKLGHEITTEDVDRIRTRMQEIIDAKMPIQRYETTTEEAVKLFTELGDIQKAKLLKSSGSLYCVYYVLDDYKDYYYGSMLTNTSQLHLFGLEPYFDGVLLRIPSTQDPSKLGELIRQDKMFEVFKEHHRWQSILGIKTVGDFNEAVKNGLATDLINVSEALQEKKISQIADTIAGRKEIKVVLIAGPSSSGKTTFCKRLSVQLLASGVKPVQISLDDYFVNRTETPKDENGELDYESIYALNIPLINEQFNALFRGEEVELPKYNFQTGMSEKSGKKLHLGENNILLVEGIHALNPALTEQIADDKKFKIYASALTTILLDDHNYIPTTDNRLLRRIVRDYKYRSCSAQETIHRWPSVRAGENKWIFPYQEQADVMFNTALLFELAVIKPQAEEVLEQVPENCEEYAEAYRLRKFLKYFAPLPFRNLPPTSLLREFLGGSSFKY</sequence>
<dbReference type="Gene3D" id="3.40.50.300">
    <property type="entry name" value="P-loop containing nucleotide triphosphate hydrolases"/>
    <property type="match status" value="1"/>
</dbReference>
<evidence type="ECO:0000313" key="2">
    <source>
        <dbReference type="EMBL" id="KGF43469.1"/>
    </source>
</evidence>
<dbReference type="AlphaFoldDB" id="A0A096CDZ2"/>
<organism evidence="2 3">
    <name type="scientific">Prevotella melaninogenica DNF00666</name>
    <dbReference type="NCBI Taxonomy" id="1401073"/>
    <lineage>
        <taxon>Bacteria</taxon>
        <taxon>Pseudomonadati</taxon>
        <taxon>Bacteroidota</taxon>
        <taxon>Bacteroidia</taxon>
        <taxon>Bacteroidales</taxon>
        <taxon>Prevotellaceae</taxon>
        <taxon>Prevotella</taxon>
    </lineage>
</organism>
<name>A0A096CDZ2_9BACT</name>
<protein>
    <submittedName>
        <fullName evidence="2">ATPase AAA</fullName>
    </submittedName>
</protein>
<dbReference type="RefSeq" id="WP_197060239.1">
    <property type="nucleotide sequence ID" value="NZ_JRNS01000544.1"/>
</dbReference>
<dbReference type="GO" id="GO:0005524">
    <property type="term" value="F:ATP binding"/>
    <property type="evidence" value="ECO:0007669"/>
    <property type="project" value="InterPro"/>
</dbReference>
<reference evidence="2 3" key="1">
    <citation type="submission" date="2014-07" db="EMBL/GenBank/DDBJ databases">
        <authorList>
            <person name="McCorrison J."/>
            <person name="Sanka R."/>
            <person name="Torralba M."/>
            <person name="Gillis M."/>
            <person name="Haft D.H."/>
            <person name="Methe B."/>
            <person name="Sutton G."/>
            <person name="Nelson K.E."/>
        </authorList>
    </citation>
    <scope>NUCLEOTIDE SEQUENCE [LARGE SCALE GENOMIC DNA]</scope>
    <source>
        <strain evidence="2 3">DNF00666</strain>
    </source>
</reference>
<dbReference type="InterPro" id="IPR006083">
    <property type="entry name" value="PRK/URK"/>
</dbReference>
<proteinExistence type="predicted"/>